<protein>
    <recommendedName>
        <fullName evidence="6">DinB family protein</fullName>
    </recommendedName>
</protein>
<gene>
    <name evidence="4" type="ORF">BWZ43_17940</name>
</gene>
<organism evidence="4 5">
    <name type="scientific">Heyndrickxia oleronia</name>
    <dbReference type="NCBI Taxonomy" id="38875"/>
    <lineage>
        <taxon>Bacteria</taxon>
        <taxon>Bacillati</taxon>
        <taxon>Bacillota</taxon>
        <taxon>Bacilli</taxon>
        <taxon>Bacillales</taxon>
        <taxon>Bacillaceae</taxon>
        <taxon>Heyndrickxia</taxon>
    </lineage>
</organism>
<dbReference type="Pfam" id="PF05163">
    <property type="entry name" value="DinB"/>
    <property type="match status" value="1"/>
</dbReference>
<feature type="binding site" evidence="3">
    <location>
        <position position="129"/>
    </location>
    <ligand>
        <name>a divalent metal cation</name>
        <dbReference type="ChEBI" id="CHEBI:60240"/>
    </ligand>
</feature>
<evidence type="ECO:0000256" key="3">
    <source>
        <dbReference type="PIRSR" id="PIRSR607837-1"/>
    </source>
</evidence>
<dbReference type="SUPFAM" id="SSF109854">
    <property type="entry name" value="DinB/YfiT-like putative metalloenzymes"/>
    <property type="match status" value="1"/>
</dbReference>
<dbReference type="AlphaFoldDB" id="A0A8E2I8U8"/>
<evidence type="ECO:0000256" key="1">
    <source>
        <dbReference type="ARBA" id="ARBA00008635"/>
    </source>
</evidence>
<keyword evidence="2 3" id="KW-0479">Metal-binding</keyword>
<comment type="similarity">
    <text evidence="1">Belongs to the DinB family.</text>
</comment>
<feature type="binding site" evidence="3">
    <location>
        <position position="48"/>
    </location>
    <ligand>
        <name>a divalent metal cation</name>
        <dbReference type="ChEBI" id="CHEBI:60240"/>
    </ligand>
</feature>
<keyword evidence="5" id="KW-1185">Reference proteome</keyword>
<evidence type="ECO:0000256" key="2">
    <source>
        <dbReference type="ARBA" id="ARBA00022723"/>
    </source>
</evidence>
<dbReference type="GO" id="GO:0046872">
    <property type="term" value="F:metal ion binding"/>
    <property type="evidence" value="ECO:0007669"/>
    <property type="project" value="UniProtKB-KW"/>
</dbReference>
<reference evidence="4 5" key="1">
    <citation type="submission" date="2017-01" db="EMBL/GenBank/DDBJ databases">
        <title>Draft genome sequence of Bacillus oleronius.</title>
        <authorList>
            <person name="Allam M."/>
        </authorList>
    </citation>
    <scope>NUCLEOTIDE SEQUENCE [LARGE SCALE GENOMIC DNA]</scope>
    <source>
        <strain evidence="4 5">DSM 9356</strain>
    </source>
</reference>
<dbReference type="Gene3D" id="1.20.120.450">
    <property type="entry name" value="dinb family like domain"/>
    <property type="match status" value="1"/>
</dbReference>
<dbReference type="Proteomes" id="UP000189761">
    <property type="component" value="Unassembled WGS sequence"/>
</dbReference>
<accession>A0A8E2I8U8</accession>
<dbReference type="InterPro" id="IPR034660">
    <property type="entry name" value="DinB/YfiT-like"/>
</dbReference>
<dbReference type="RefSeq" id="WP_169846944.1">
    <property type="nucleotide sequence ID" value="NZ_CP065424.1"/>
</dbReference>
<evidence type="ECO:0000313" key="4">
    <source>
        <dbReference type="EMBL" id="OOP67018.1"/>
    </source>
</evidence>
<comment type="caution">
    <text evidence="4">The sequence shown here is derived from an EMBL/GenBank/DDBJ whole genome shotgun (WGS) entry which is preliminary data.</text>
</comment>
<dbReference type="InterPro" id="IPR007837">
    <property type="entry name" value="DinB"/>
</dbReference>
<evidence type="ECO:0000313" key="5">
    <source>
        <dbReference type="Proteomes" id="UP000189761"/>
    </source>
</evidence>
<name>A0A8E2I8U8_9BACI</name>
<dbReference type="EMBL" id="MTLA01000239">
    <property type="protein sequence ID" value="OOP67018.1"/>
    <property type="molecule type" value="Genomic_DNA"/>
</dbReference>
<sequence>MIESEKMMNNWLRHRKITEQLVDIPMKDEDLTFKPWEGAMTLGELFLHIVYWNDTFVSLVKNKEFMPPNIPVCTNVDELRSIVKKVTRITKEKYRLITDLDISSSLQMGNFAGSGGTFLTIMYDHEIHHKGQLFVYLRLLGKEKLPFFRDYK</sequence>
<evidence type="ECO:0008006" key="6">
    <source>
        <dbReference type="Google" id="ProtNLM"/>
    </source>
</evidence>
<proteinExistence type="inferred from homology"/>
<feature type="binding site" evidence="3">
    <location>
        <position position="125"/>
    </location>
    <ligand>
        <name>a divalent metal cation</name>
        <dbReference type="ChEBI" id="CHEBI:60240"/>
    </ligand>
</feature>